<dbReference type="InterPro" id="IPR022695">
    <property type="entry name" value="Histidinol_DH_monofunct"/>
</dbReference>
<gene>
    <name evidence="5" type="primary">hisD</name>
    <name evidence="11" type="ORF">DB31_6533</name>
</gene>
<feature type="binding site" evidence="5 8">
    <location>
        <position position="262"/>
    </location>
    <ligand>
        <name>substrate</name>
    </ligand>
</feature>
<feature type="active site" description="Proton acceptor" evidence="5 7">
    <location>
        <position position="330"/>
    </location>
</feature>
<feature type="binding site" evidence="5 9">
    <location>
        <position position="262"/>
    </location>
    <ligand>
        <name>Zn(2+)</name>
        <dbReference type="ChEBI" id="CHEBI:29105"/>
    </ligand>
</feature>
<dbReference type="PATRIC" id="fig|394096.3.peg.2633"/>
<keyword evidence="4 5" id="KW-0560">Oxidoreductase</keyword>
<keyword evidence="5" id="KW-0028">Amino-acid biosynthesis</keyword>
<comment type="pathway">
    <text evidence="5">Amino-acid biosynthesis; L-histidine biosynthesis; L-histidine from 5-phospho-alpha-D-ribose 1-diphosphate: step 9/9.</text>
</comment>
<dbReference type="AlphaFoldDB" id="A0A085WPE5"/>
<dbReference type="InterPro" id="IPR001692">
    <property type="entry name" value="Histidinol_DH_CS"/>
</dbReference>
<dbReference type="CDD" id="cd06572">
    <property type="entry name" value="Histidinol_dh"/>
    <property type="match status" value="1"/>
</dbReference>
<dbReference type="GO" id="GO:0008270">
    <property type="term" value="F:zinc ion binding"/>
    <property type="evidence" value="ECO:0007669"/>
    <property type="project" value="UniProtKB-UniRule"/>
</dbReference>
<evidence type="ECO:0000256" key="2">
    <source>
        <dbReference type="ARBA" id="ARBA00022723"/>
    </source>
</evidence>
<feature type="binding site" evidence="5 8">
    <location>
        <position position="265"/>
    </location>
    <ligand>
        <name>substrate</name>
    </ligand>
</feature>
<dbReference type="RefSeq" id="WP_044186853.1">
    <property type="nucleotide sequence ID" value="NZ_JMCB01000004.1"/>
</dbReference>
<evidence type="ECO:0000256" key="1">
    <source>
        <dbReference type="ARBA" id="ARBA00010178"/>
    </source>
</evidence>
<dbReference type="EMBL" id="JMCB01000004">
    <property type="protein sequence ID" value="KFE69558.1"/>
    <property type="molecule type" value="Genomic_DNA"/>
</dbReference>
<feature type="binding site" evidence="5 9">
    <location>
        <position position="423"/>
    </location>
    <ligand>
        <name>Zn(2+)</name>
        <dbReference type="ChEBI" id="CHEBI:29105"/>
    </ligand>
</feature>
<dbReference type="Proteomes" id="UP000028725">
    <property type="component" value="Unassembled WGS sequence"/>
</dbReference>
<dbReference type="PROSITE" id="PS00611">
    <property type="entry name" value="HISOL_DEHYDROGENASE"/>
    <property type="match status" value="1"/>
</dbReference>
<dbReference type="Pfam" id="PF00815">
    <property type="entry name" value="Histidinol_dh"/>
    <property type="match status" value="1"/>
</dbReference>
<comment type="catalytic activity">
    <reaction evidence="5">
        <text>L-histidinol + 2 NAD(+) + H2O = L-histidine + 2 NADH + 3 H(+)</text>
        <dbReference type="Rhea" id="RHEA:20641"/>
        <dbReference type="ChEBI" id="CHEBI:15377"/>
        <dbReference type="ChEBI" id="CHEBI:15378"/>
        <dbReference type="ChEBI" id="CHEBI:57540"/>
        <dbReference type="ChEBI" id="CHEBI:57595"/>
        <dbReference type="ChEBI" id="CHEBI:57699"/>
        <dbReference type="ChEBI" id="CHEBI:57945"/>
        <dbReference type="EC" id="1.1.1.23"/>
    </reaction>
</comment>
<feature type="binding site" evidence="5 8">
    <location>
        <position position="240"/>
    </location>
    <ligand>
        <name>substrate</name>
    </ligand>
</feature>
<evidence type="ECO:0000256" key="5">
    <source>
        <dbReference type="HAMAP-Rule" id="MF_01024"/>
    </source>
</evidence>
<dbReference type="HAMAP" id="MF_01024">
    <property type="entry name" value="HisD"/>
    <property type="match status" value="1"/>
</dbReference>
<evidence type="ECO:0000256" key="8">
    <source>
        <dbReference type="PIRSR" id="PIRSR000099-3"/>
    </source>
</evidence>
<dbReference type="GO" id="GO:0051287">
    <property type="term" value="F:NAD binding"/>
    <property type="evidence" value="ECO:0007669"/>
    <property type="project" value="InterPro"/>
</dbReference>
<feature type="binding site" evidence="5 8">
    <location>
        <position position="364"/>
    </location>
    <ligand>
        <name>substrate</name>
    </ligand>
</feature>
<sequence length="433" mass="45613">MSTRTLKYRGPLAALSAEDKRRLLDRSGESDAQVATRVRDIIARVRKDGDRALLDMARELDRANLTSVEVPRARWEAALASLDPKVRRALERAARNIAKAHEAQKPHAIEVETEPGIVVGRRPDPLGRVGVYAPGGRAVYPSSVLMGVVPAKVAGVGEVIVCSPPGPDGLPAAGVLAAAALAGADRVFALGGAGAVAAMAYGTQSVPRVDRIVGPGNAYVAAAKLQVVDAVAIDAPAGPSEILVVADRSVDPEAVAREMLAQAEHDPDACCVTLAVSVTVAETIAAAVERAAAKAQRREIVTTALRERGAVLSVDSLEEAWPFVSEFAPEHLLIATAMPREHLERVRNCGTVFLGERASVAFGDYMTGANHVLPTAGLGHAYSGLSVLDFYRWTTYQHVDHAAAAQLAEDVGVLADSEGLFAHAEAARAWRKP</sequence>
<organism evidence="11 12">
    <name type="scientific">Hyalangium minutum</name>
    <dbReference type="NCBI Taxonomy" id="394096"/>
    <lineage>
        <taxon>Bacteria</taxon>
        <taxon>Pseudomonadati</taxon>
        <taxon>Myxococcota</taxon>
        <taxon>Myxococcia</taxon>
        <taxon>Myxococcales</taxon>
        <taxon>Cystobacterineae</taxon>
        <taxon>Archangiaceae</taxon>
        <taxon>Hyalangium</taxon>
    </lineage>
</organism>
<evidence type="ECO:0000256" key="3">
    <source>
        <dbReference type="ARBA" id="ARBA00022833"/>
    </source>
</evidence>
<feature type="binding site" evidence="5 8">
    <location>
        <position position="423"/>
    </location>
    <ligand>
        <name>substrate</name>
    </ligand>
</feature>
<proteinExistence type="inferred from homology"/>
<dbReference type="Gene3D" id="1.20.5.1300">
    <property type="match status" value="1"/>
</dbReference>
<dbReference type="NCBIfam" id="TIGR00069">
    <property type="entry name" value="hisD"/>
    <property type="match status" value="1"/>
</dbReference>
<dbReference type="STRING" id="394096.DB31_6533"/>
<evidence type="ECO:0000256" key="9">
    <source>
        <dbReference type="PIRSR" id="PIRSR000099-4"/>
    </source>
</evidence>
<comment type="similarity">
    <text evidence="1 5 6 10">Belongs to the histidinol dehydrogenase family.</text>
</comment>
<feature type="active site" description="Proton acceptor" evidence="5 7">
    <location>
        <position position="331"/>
    </location>
</feature>
<accession>A0A085WPE5</accession>
<dbReference type="SUPFAM" id="SSF53720">
    <property type="entry name" value="ALDH-like"/>
    <property type="match status" value="1"/>
</dbReference>
<dbReference type="GO" id="GO:0000105">
    <property type="term" value="P:L-histidine biosynthetic process"/>
    <property type="evidence" value="ECO:0007669"/>
    <property type="project" value="UniProtKB-UniRule"/>
</dbReference>
<dbReference type="EC" id="1.1.1.23" evidence="5"/>
<dbReference type="UniPathway" id="UPA00031">
    <property type="reaction ID" value="UER00014"/>
</dbReference>
<keyword evidence="3 5" id="KW-0862">Zinc</keyword>
<comment type="caution">
    <text evidence="11">The sequence shown here is derived from an EMBL/GenBank/DDBJ whole genome shotgun (WGS) entry which is preliminary data.</text>
</comment>
<dbReference type="Gene3D" id="3.40.50.1980">
    <property type="entry name" value="Nitrogenase molybdenum iron protein domain"/>
    <property type="match status" value="2"/>
</dbReference>
<dbReference type="PIRSF" id="PIRSF000099">
    <property type="entry name" value="Histidinol_dh"/>
    <property type="match status" value="1"/>
</dbReference>
<keyword evidence="5" id="KW-0368">Histidine biosynthesis</keyword>
<comment type="function">
    <text evidence="5">Catalyzes the sequential NAD-dependent oxidations of L-histidinol to L-histidinaldehyde and then to L-histidine.</text>
</comment>
<dbReference type="PANTHER" id="PTHR21256:SF2">
    <property type="entry name" value="HISTIDINE BIOSYNTHESIS TRIFUNCTIONAL PROTEIN"/>
    <property type="match status" value="1"/>
</dbReference>
<name>A0A085WPE5_9BACT</name>
<evidence type="ECO:0000313" key="11">
    <source>
        <dbReference type="EMBL" id="KFE69558.1"/>
    </source>
</evidence>
<reference evidence="11 12" key="1">
    <citation type="submission" date="2014-04" db="EMBL/GenBank/DDBJ databases">
        <title>Genome assembly of Hyalangium minutum DSM 14724.</title>
        <authorList>
            <person name="Sharma G."/>
            <person name="Subramanian S."/>
        </authorList>
    </citation>
    <scope>NUCLEOTIDE SEQUENCE [LARGE SCALE GENOMIC DNA]</scope>
    <source>
        <strain evidence="11 12">DSM 14724</strain>
    </source>
</reference>
<evidence type="ECO:0000256" key="7">
    <source>
        <dbReference type="PIRSR" id="PIRSR000099-1"/>
    </source>
</evidence>
<dbReference type="PANTHER" id="PTHR21256">
    <property type="entry name" value="HISTIDINOL DEHYDROGENASE HDH"/>
    <property type="match status" value="1"/>
</dbReference>
<keyword evidence="5" id="KW-0520">NAD</keyword>
<protein>
    <recommendedName>
        <fullName evidence="5">Histidinol dehydrogenase</fullName>
        <shortName evidence="5">HDH</shortName>
        <ecNumber evidence="5">1.1.1.23</ecNumber>
    </recommendedName>
</protein>
<evidence type="ECO:0000256" key="10">
    <source>
        <dbReference type="RuleBase" id="RU004175"/>
    </source>
</evidence>
<feature type="binding site" evidence="5 9">
    <location>
        <position position="265"/>
    </location>
    <ligand>
        <name>Zn(2+)</name>
        <dbReference type="ChEBI" id="CHEBI:29105"/>
    </ligand>
</feature>
<dbReference type="InterPro" id="IPR012131">
    <property type="entry name" value="Hstdl_DH"/>
</dbReference>
<dbReference type="OrthoDB" id="9805269at2"/>
<feature type="binding site" evidence="5 9">
    <location>
        <position position="364"/>
    </location>
    <ligand>
        <name>Zn(2+)</name>
        <dbReference type="ChEBI" id="CHEBI:29105"/>
    </ligand>
</feature>
<dbReference type="GO" id="GO:0004399">
    <property type="term" value="F:histidinol dehydrogenase activity"/>
    <property type="evidence" value="ECO:0007669"/>
    <property type="project" value="UniProtKB-UniRule"/>
</dbReference>
<dbReference type="InterPro" id="IPR016161">
    <property type="entry name" value="Ald_DH/histidinol_DH"/>
</dbReference>
<dbReference type="GO" id="GO:0005737">
    <property type="term" value="C:cytoplasm"/>
    <property type="evidence" value="ECO:0007669"/>
    <property type="project" value="TreeGrafter"/>
</dbReference>
<comment type="caution">
    <text evidence="5">Lacks conserved residue(s) required for the propagation of feature annotation.</text>
</comment>
<keyword evidence="2 5" id="KW-0479">Metal-binding</keyword>
<evidence type="ECO:0000313" key="12">
    <source>
        <dbReference type="Proteomes" id="UP000028725"/>
    </source>
</evidence>
<dbReference type="PRINTS" id="PR00083">
    <property type="entry name" value="HOLDHDRGNASE"/>
</dbReference>
<comment type="cofactor">
    <cofactor evidence="5 9">
        <name>Zn(2+)</name>
        <dbReference type="ChEBI" id="CHEBI:29105"/>
    </cofactor>
    <text evidence="5 9">Binds 1 zinc ion per subunit.</text>
</comment>
<feature type="binding site" evidence="5 8">
    <location>
        <position position="418"/>
    </location>
    <ligand>
        <name>substrate</name>
    </ligand>
</feature>
<keyword evidence="12" id="KW-1185">Reference proteome</keyword>
<evidence type="ECO:0000256" key="6">
    <source>
        <dbReference type="PIRNR" id="PIRNR000099"/>
    </source>
</evidence>
<feature type="binding site" evidence="5 8">
    <location>
        <position position="331"/>
    </location>
    <ligand>
        <name>substrate</name>
    </ligand>
</feature>
<evidence type="ECO:0000256" key="4">
    <source>
        <dbReference type="ARBA" id="ARBA00023002"/>
    </source>
</evidence>
<dbReference type="FunFam" id="3.40.50.1980:FF:000001">
    <property type="entry name" value="Histidinol dehydrogenase"/>
    <property type="match status" value="1"/>
</dbReference>